<dbReference type="SUPFAM" id="SSF52540">
    <property type="entry name" value="P-loop containing nucleoside triphosphate hydrolases"/>
    <property type="match status" value="1"/>
</dbReference>
<protein>
    <submittedName>
        <fullName evidence="1">MAGUK p55 subfamily member 7</fullName>
    </submittedName>
</protein>
<accession>A0AAD8C8C6</accession>
<reference evidence="1" key="2">
    <citation type="submission" date="2023-04" db="EMBL/GenBank/DDBJ databases">
        <authorList>
            <person name="Bu L."/>
            <person name="Lu L."/>
            <person name="Laidemitt M.R."/>
            <person name="Zhang S.M."/>
            <person name="Mutuku M."/>
            <person name="Mkoji G."/>
            <person name="Steinauer M."/>
            <person name="Loker E.S."/>
        </authorList>
    </citation>
    <scope>NUCLEOTIDE SEQUENCE</scope>
    <source>
        <strain evidence="1">KasaAsao</strain>
        <tissue evidence="1">Whole Snail</tissue>
    </source>
</reference>
<evidence type="ECO:0000313" key="2">
    <source>
        <dbReference type="Proteomes" id="UP001233172"/>
    </source>
</evidence>
<dbReference type="Proteomes" id="UP001233172">
    <property type="component" value="Unassembled WGS sequence"/>
</dbReference>
<proteinExistence type="predicted"/>
<evidence type="ECO:0000313" key="1">
    <source>
        <dbReference type="EMBL" id="KAK0067260.1"/>
    </source>
</evidence>
<keyword evidence="2" id="KW-1185">Reference proteome</keyword>
<sequence length="76" mass="8831">MVLSCMDINSAITLVFFQPEELRDIVEMSSKMEERYSHYFDYTIENDDLHMAATELITIAGQIEKTDQWVPVGWAL</sequence>
<dbReference type="InterPro" id="IPR027417">
    <property type="entry name" value="P-loop_NTPase"/>
</dbReference>
<comment type="caution">
    <text evidence="1">The sequence shown here is derived from an EMBL/GenBank/DDBJ whole genome shotgun (WGS) entry which is preliminary data.</text>
</comment>
<dbReference type="Gene3D" id="3.40.50.300">
    <property type="entry name" value="P-loop containing nucleotide triphosphate hydrolases"/>
    <property type="match status" value="1"/>
</dbReference>
<dbReference type="EMBL" id="JASAOG010000008">
    <property type="protein sequence ID" value="KAK0067260.1"/>
    <property type="molecule type" value="Genomic_DNA"/>
</dbReference>
<gene>
    <name evidence="1" type="ORF">Bpfe_003358</name>
</gene>
<dbReference type="PANTHER" id="PTHR23122">
    <property type="entry name" value="MEMBRANE-ASSOCIATED GUANYLATE KINASE MAGUK"/>
    <property type="match status" value="1"/>
</dbReference>
<name>A0AAD8C8C6_BIOPF</name>
<dbReference type="InterPro" id="IPR050716">
    <property type="entry name" value="MAGUK"/>
</dbReference>
<reference evidence="1" key="1">
    <citation type="journal article" date="2023" name="PLoS Negl. Trop. Dis.">
        <title>A genome sequence for Biomphalaria pfeifferi, the major vector snail for the human-infecting parasite Schistosoma mansoni.</title>
        <authorList>
            <person name="Bu L."/>
            <person name="Lu L."/>
            <person name="Laidemitt M.R."/>
            <person name="Zhang S.M."/>
            <person name="Mutuku M."/>
            <person name="Mkoji G."/>
            <person name="Steinauer M."/>
            <person name="Loker E.S."/>
        </authorList>
    </citation>
    <scope>NUCLEOTIDE SEQUENCE</scope>
    <source>
        <strain evidence="1">KasaAsao</strain>
    </source>
</reference>
<dbReference type="AlphaFoldDB" id="A0AAD8C8C6"/>
<organism evidence="1 2">
    <name type="scientific">Biomphalaria pfeifferi</name>
    <name type="common">Bloodfluke planorb</name>
    <name type="synonym">Freshwater snail</name>
    <dbReference type="NCBI Taxonomy" id="112525"/>
    <lineage>
        <taxon>Eukaryota</taxon>
        <taxon>Metazoa</taxon>
        <taxon>Spiralia</taxon>
        <taxon>Lophotrochozoa</taxon>
        <taxon>Mollusca</taxon>
        <taxon>Gastropoda</taxon>
        <taxon>Heterobranchia</taxon>
        <taxon>Euthyneura</taxon>
        <taxon>Panpulmonata</taxon>
        <taxon>Hygrophila</taxon>
        <taxon>Lymnaeoidea</taxon>
        <taxon>Planorbidae</taxon>
        <taxon>Biomphalaria</taxon>
    </lineage>
</organism>